<dbReference type="InterPro" id="IPR023212">
    <property type="entry name" value="Hsp33_helix_hairpin_bin_dom_sf"/>
</dbReference>
<dbReference type="GO" id="GO:0044183">
    <property type="term" value="F:protein folding chaperone"/>
    <property type="evidence" value="ECO:0007669"/>
    <property type="project" value="TreeGrafter"/>
</dbReference>
<protein>
    <recommendedName>
        <fullName evidence="6">33 kDa chaperonin</fullName>
    </recommendedName>
    <alternativeName>
        <fullName evidence="6">Heat shock protein 33 homolog</fullName>
        <shortName evidence="6">HSP33</shortName>
    </alternativeName>
</protein>
<dbReference type="Gene3D" id="3.55.30.10">
    <property type="entry name" value="Hsp33 domain"/>
    <property type="match status" value="1"/>
</dbReference>
<evidence type="ECO:0000313" key="8">
    <source>
        <dbReference type="Proteomes" id="UP000320359"/>
    </source>
</evidence>
<keyword evidence="5 6" id="KW-0676">Redox-active center</keyword>
<dbReference type="RefSeq" id="WP_143235181.1">
    <property type="nucleotide sequence ID" value="NZ_VJWL01000001.1"/>
</dbReference>
<comment type="subcellular location">
    <subcellularLocation>
        <location evidence="6">Cytoplasm</location>
    </subcellularLocation>
</comment>
<dbReference type="InterPro" id="IPR016153">
    <property type="entry name" value="Heat_shock_Hsp33_N"/>
</dbReference>
<comment type="function">
    <text evidence="6">Redox regulated molecular chaperone. Protects both thermally unfolding and oxidatively damaged proteins from irreversible aggregation. Plays an important role in the bacterial defense system toward oxidative stress.</text>
</comment>
<evidence type="ECO:0000256" key="4">
    <source>
        <dbReference type="ARBA" id="ARBA00023186"/>
    </source>
</evidence>
<dbReference type="CDD" id="cd00498">
    <property type="entry name" value="Hsp33"/>
    <property type="match status" value="1"/>
</dbReference>
<keyword evidence="4 6" id="KW-0143">Chaperone</keyword>
<evidence type="ECO:0000256" key="3">
    <source>
        <dbReference type="ARBA" id="ARBA00023157"/>
    </source>
</evidence>
<sequence>MSDSLDQILRFTFANHDVRGEIVQLQESYHALTQGHAYPAPVKQLLGELMAVTSLLTATLKFEGHINVQIQGDGPLNYATVNGSHEQALRGVARLTSEPTGTSFRELVGDNAILLITLTPEHGERYQGVTTIAGDSLAACIEEYFSQSEQLATRVWLFADIEQERAGGLFLQALPGSNGHEGFEHLTTLASTVTAEELLQLPATDMLQRLYHEEEVHLYPTQAVRFFCGCSKEATATALRSVPQDELMDILAQEGELKLTCDYCLTDYHFNAFDVQSLHAHQAPEQPQ</sequence>
<dbReference type="SUPFAM" id="SSF64397">
    <property type="entry name" value="Hsp33 domain"/>
    <property type="match status" value="1"/>
</dbReference>
<feature type="disulfide bond" description="Redox-active" evidence="6">
    <location>
        <begin position="228"/>
        <end position="230"/>
    </location>
</feature>
<comment type="caution">
    <text evidence="7">The sequence shown here is derived from an EMBL/GenBank/DDBJ whole genome shotgun (WGS) entry which is preliminary data.</text>
</comment>
<keyword evidence="2 6" id="KW-0862">Zinc</keyword>
<accession>A0A552X5T3</accession>
<dbReference type="PANTHER" id="PTHR30111">
    <property type="entry name" value="33 KDA CHAPERONIN"/>
    <property type="match status" value="1"/>
</dbReference>
<dbReference type="Proteomes" id="UP000320359">
    <property type="component" value="Unassembled WGS sequence"/>
</dbReference>
<dbReference type="InterPro" id="IPR016154">
    <property type="entry name" value="Heat_shock_Hsp33_C"/>
</dbReference>
<evidence type="ECO:0000256" key="1">
    <source>
        <dbReference type="ARBA" id="ARBA00022490"/>
    </source>
</evidence>
<name>A0A552X5T3_9GAMM</name>
<dbReference type="HAMAP" id="MF_00117">
    <property type="entry name" value="HslO"/>
    <property type="match status" value="1"/>
</dbReference>
<keyword evidence="8" id="KW-1185">Reference proteome</keyword>
<organism evidence="7 8">
    <name type="scientific">Aliidiomarina halalkaliphila</name>
    <dbReference type="NCBI Taxonomy" id="2593535"/>
    <lineage>
        <taxon>Bacteria</taxon>
        <taxon>Pseudomonadati</taxon>
        <taxon>Pseudomonadota</taxon>
        <taxon>Gammaproteobacteria</taxon>
        <taxon>Alteromonadales</taxon>
        <taxon>Idiomarinaceae</taxon>
        <taxon>Aliidiomarina</taxon>
    </lineage>
</organism>
<dbReference type="Pfam" id="PF01430">
    <property type="entry name" value="HSP33"/>
    <property type="match status" value="1"/>
</dbReference>
<dbReference type="Gene3D" id="1.10.287.480">
    <property type="entry name" value="helix hairpin bin"/>
    <property type="match status" value="1"/>
</dbReference>
<dbReference type="NCBIfam" id="NF001033">
    <property type="entry name" value="PRK00114.1"/>
    <property type="match status" value="1"/>
</dbReference>
<dbReference type="EMBL" id="VJWL01000001">
    <property type="protein sequence ID" value="TRW50319.1"/>
    <property type="molecule type" value="Genomic_DNA"/>
</dbReference>
<dbReference type="PANTHER" id="PTHR30111:SF1">
    <property type="entry name" value="33 KDA CHAPERONIN"/>
    <property type="match status" value="1"/>
</dbReference>
<evidence type="ECO:0000256" key="2">
    <source>
        <dbReference type="ARBA" id="ARBA00022833"/>
    </source>
</evidence>
<evidence type="ECO:0000256" key="6">
    <source>
        <dbReference type="HAMAP-Rule" id="MF_00117"/>
    </source>
</evidence>
<dbReference type="GO" id="GO:0042026">
    <property type="term" value="P:protein refolding"/>
    <property type="evidence" value="ECO:0007669"/>
    <property type="project" value="TreeGrafter"/>
</dbReference>
<proteinExistence type="inferred from homology"/>
<dbReference type="InterPro" id="IPR000397">
    <property type="entry name" value="Heat_shock_Hsp33"/>
</dbReference>
<comment type="PTM">
    <text evidence="6">Under oxidizing conditions two disulfide bonds are formed involving the reactive cysteines. Under reducing conditions zinc is bound to the reactive cysteines and the protein is inactive.</text>
</comment>
<dbReference type="SUPFAM" id="SSF118352">
    <property type="entry name" value="HSP33 redox switch-like"/>
    <property type="match status" value="1"/>
</dbReference>
<comment type="similarity">
    <text evidence="6">Belongs to the HSP33 family.</text>
</comment>
<keyword evidence="3 6" id="KW-1015">Disulfide bond</keyword>
<evidence type="ECO:0000256" key="5">
    <source>
        <dbReference type="ARBA" id="ARBA00023284"/>
    </source>
</evidence>
<dbReference type="PIRSF" id="PIRSF005261">
    <property type="entry name" value="Heat_shock_Hsp33"/>
    <property type="match status" value="1"/>
</dbReference>
<keyword evidence="1 6" id="KW-0963">Cytoplasm</keyword>
<reference evidence="7 8" key="1">
    <citation type="submission" date="2019-07" db="EMBL/GenBank/DDBJ databases">
        <authorList>
            <person name="Yang M."/>
            <person name="Zhao D."/>
            <person name="Xiang H."/>
        </authorList>
    </citation>
    <scope>NUCLEOTIDE SEQUENCE [LARGE SCALE GENOMIC DNA]</scope>
    <source>
        <strain evidence="7 8">IM1326</strain>
    </source>
</reference>
<evidence type="ECO:0000313" key="7">
    <source>
        <dbReference type="EMBL" id="TRW50319.1"/>
    </source>
</evidence>
<gene>
    <name evidence="6" type="primary">hslO</name>
    <name evidence="7" type="ORF">FM042_05670</name>
</gene>
<dbReference type="GO" id="GO:0005737">
    <property type="term" value="C:cytoplasm"/>
    <property type="evidence" value="ECO:0007669"/>
    <property type="project" value="UniProtKB-SubCell"/>
</dbReference>
<feature type="disulfide bond" description="Redox-active" evidence="6">
    <location>
        <begin position="261"/>
        <end position="264"/>
    </location>
</feature>
<dbReference type="AlphaFoldDB" id="A0A552X5T3"/>
<dbReference type="GO" id="GO:0051082">
    <property type="term" value="F:unfolded protein binding"/>
    <property type="evidence" value="ECO:0007669"/>
    <property type="project" value="UniProtKB-UniRule"/>
</dbReference>
<dbReference type="Gene3D" id="3.90.1280.10">
    <property type="entry name" value="HSP33 redox switch-like"/>
    <property type="match status" value="1"/>
</dbReference>
<dbReference type="OrthoDB" id="9793753at2"/>